<proteinExistence type="predicted"/>
<evidence type="ECO:0000313" key="2">
    <source>
        <dbReference type="Proteomes" id="UP000249008"/>
    </source>
</evidence>
<name>A0AAX2J7M5_9FUSO</name>
<dbReference type="GeneID" id="78454978"/>
<organism evidence="1 2">
    <name type="scientific">Fusobacterium ulcerans</name>
    <dbReference type="NCBI Taxonomy" id="861"/>
    <lineage>
        <taxon>Bacteria</taxon>
        <taxon>Fusobacteriati</taxon>
        <taxon>Fusobacteriota</taxon>
        <taxon>Fusobacteriia</taxon>
        <taxon>Fusobacteriales</taxon>
        <taxon>Fusobacteriaceae</taxon>
        <taxon>Fusobacterium</taxon>
    </lineage>
</organism>
<sequence length="341" mass="36416">MKKLLLMLCLCGTFVACGEKKSEDAATSATAGKKVHLTFATQEVGTGAYQYASAISNIFLKGLPEGSNIDLTTESPGGVGAPIVLENEQCDIIMSNAGPAKWSEESGILGKEPTKSTTAIAGGLGHDFLNVLFTKEFVDKTGITTVEELVEKKYPVRIAIKKIGTLGNLAGVKLFETFGVTFDDIRSWGGSVDLLGGDAIKIYLQDGKADMTIDHVAAGQANTTELCMTKAMYFPQLSQDTLNKLANAGFDYIDIDANTWNGQTNVIKSVGSQQVILVHKNMDNDTAYSLAKSLCEGKDELASQLAALSYFNPATAGTPAQTGVKLHPGAERYYKEKGYLK</sequence>
<dbReference type="RefSeq" id="WP_005979288.1">
    <property type="nucleotide sequence ID" value="NZ_CABKNW010000004.1"/>
</dbReference>
<evidence type="ECO:0000313" key="1">
    <source>
        <dbReference type="EMBL" id="SQJ00028.1"/>
    </source>
</evidence>
<accession>A0AAX2J7M5</accession>
<dbReference type="PANTHER" id="PTHR42941">
    <property type="entry name" value="SLL1037 PROTEIN"/>
    <property type="match status" value="1"/>
</dbReference>
<reference evidence="1 2" key="1">
    <citation type="submission" date="2018-06" db="EMBL/GenBank/DDBJ databases">
        <authorList>
            <consortium name="Pathogen Informatics"/>
            <person name="Doyle S."/>
        </authorList>
    </citation>
    <scope>NUCLEOTIDE SEQUENCE [LARGE SCALE GENOMIC DNA]</scope>
    <source>
        <strain evidence="1 2">NCTC12112</strain>
    </source>
</reference>
<dbReference type="KEGG" id="ful:C4N20_09160"/>
<dbReference type="Pfam" id="PF16868">
    <property type="entry name" value="NMT1_3"/>
    <property type="match status" value="1"/>
</dbReference>
<dbReference type="AlphaFoldDB" id="A0AAX2J7M5"/>
<dbReference type="PROSITE" id="PS51257">
    <property type="entry name" value="PROKAR_LIPOPROTEIN"/>
    <property type="match status" value="1"/>
</dbReference>
<dbReference type="InterPro" id="IPR011852">
    <property type="entry name" value="TRAP_TAXI"/>
</dbReference>
<gene>
    <name evidence="1" type="ORF">NCTC12112_00383</name>
</gene>
<dbReference type="Gene3D" id="3.40.190.10">
    <property type="entry name" value="Periplasmic binding protein-like II"/>
    <property type="match status" value="2"/>
</dbReference>
<keyword evidence="1" id="KW-0675">Receptor</keyword>
<dbReference type="SUPFAM" id="SSF53850">
    <property type="entry name" value="Periplasmic binding protein-like II"/>
    <property type="match status" value="1"/>
</dbReference>
<dbReference type="Proteomes" id="UP000249008">
    <property type="component" value="Chromosome 1"/>
</dbReference>
<dbReference type="PANTHER" id="PTHR42941:SF1">
    <property type="entry name" value="SLL1037 PROTEIN"/>
    <property type="match status" value="1"/>
</dbReference>
<dbReference type="EMBL" id="LS483487">
    <property type="protein sequence ID" value="SQJ00028.1"/>
    <property type="molecule type" value="Genomic_DNA"/>
</dbReference>
<protein>
    <submittedName>
        <fullName evidence="1">TRAP transporter solute receptor, TAXI family</fullName>
    </submittedName>
</protein>